<dbReference type="GO" id="GO:0022857">
    <property type="term" value="F:transmembrane transporter activity"/>
    <property type="evidence" value="ECO:0007669"/>
    <property type="project" value="InterPro"/>
</dbReference>
<gene>
    <name evidence="9" type="ORF">B0T19DRAFT_450101</name>
</gene>
<evidence type="ECO:0000256" key="4">
    <source>
        <dbReference type="ARBA" id="ARBA00022989"/>
    </source>
</evidence>
<dbReference type="Gene3D" id="1.20.1250.20">
    <property type="entry name" value="MFS general substrate transporter like domains"/>
    <property type="match status" value="2"/>
</dbReference>
<feature type="transmembrane region" description="Helical" evidence="7">
    <location>
        <begin position="362"/>
        <end position="382"/>
    </location>
</feature>
<keyword evidence="2" id="KW-0813">Transport</keyword>
<evidence type="ECO:0000313" key="10">
    <source>
        <dbReference type="Proteomes" id="UP001286456"/>
    </source>
</evidence>
<evidence type="ECO:0000256" key="5">
    <source>
        <dbReference type="ARBA" id="ARBA00023136"/>
    </source>
</evidence>
<evidence type="ECO:0000256" key="1">
    <source>
        <dbReference type="ARBA" id="ARBA00004141"/>
    </source>
</evidence>
<reference evidence="9" key="2">
    <citation type="submission" date="2023-06" db="EMBL/GenBank/DDBJ databases">
        <authorList>
            <consortium name="Lawrence Berkeley National Laboratory"/>
            <person name="Haridas S."/>
            <person name="Hensen N."/>
            <person name="Bonometti L."/>
            <person name="Westerberg I."/>
            <person name="Brannstrom I.O."/>
            <person name="Guillou S."/>
            <person name="Cros-Aarteil S."/>
            <person name="Calhoun S."/>
            <person name="Kuo A."/>
            <person name="Mondo S."/>
            <person name="Pangilinan J."/>
            <person name="Riley R."/>
            <person name="Labutti K."/>
            <person name="Andreopoulos B."/>
            <person name="Lipzen A."/>
            <person name="Chen C."/>
            <person name="Yanf M."/>
            <person name="Daum C."/>
            <person name="Ng V."/>
            <person name="Clum A."/>
            <person name="Steindorff A."/>
            <person name="Ohm R."/>
            <person name="Martin F."/>
            <person name="Silar P."/>
            <person name="Natvig D."/>
            <person name="Lalanne C."/>
            <person name="Gautier V."/>
            <person name="Ament-Velasquez S.L."/>
            <person name="Kruys A."/>
            <person name="Hutchinson M.I."/>
            <person name="Powell A.J."/>
            <person name="Barry K."/>
            <person name="Miller A.N."/>
            <person name="Grigoriev I.V."/>
            <person name="Debuchy R."/>
            <person name="Gladieux P."/>
            <person name="Thoren M.H."/>
            <person name="Johannesson H."/>
        </authorList>
    </citation>
    <scope>NUCLEOTIDE SEQUENCE</scope>
    <source>
        <strain evidence="9">SMH4131-1</strain>
    </source>
</reference>
<feature type="transmembrane region" description="Helical" evidence="7">
    <location>
        <begin position="428"/>
        <end position="446"/>
    </location>
</feature>
<evidence type="ECO:0000313" key="9">
    <source>
        <dbReference type="EMBL" id="KAK3323125.1"/>
    </source>
</evidence>
<dbReference type="Pfam" id="PF07690">
    <property type="entry name" value="MFS_1"/>
    <property type="match status" value="1"/>
</dbReference>
<dbReference type="FunFam" id="1.20.1250.20:FF:000064">
    <property type="entry name" value="MFS allantoate transporter"/>
    <property type="match status" value="1"/>
</dbReference>
<feature type="transmembrane region" description="Helical" evidence="7">
    <location>
        <begin position="298"/>
        <end position="322"/>
    </location>
</feature>
<dbReference type="PROSITE" id="PS50850">
    <property type="entry name" value="MFS"/>
    <property type="match status" value="1"/>
</dbReference>
<comment type="subcellular location">
    <subcellularLocation>
        <location evidence="1">Membrane</location>
        <topology evidence="1">Multi-pass membrane protein</topology>
    </subcellularLocation>
</comment>
<comment type="similarity">
    <text evidence="6">Belongs to the major facilitator superfamily. Allantoate permease family.</text>
</comment>
<dbReference type="InterPro" id="IPR011701">
    <property type="entry name" value="MFS"/>
</dbReference>
<evidence type="ECO:0000256" key="7">
    <source>
        <dbReference type="SAM" id="Phobius"/>
    </source>
</evidence>
<keyword evidence="5 7" id="KW-0472">Membrane</keyword>
<dbReference type="InterPro" id="IPR020846">
    <property type="entry name" value="MFS_dom"/>
</dbReference>
<feature type="transmembrane region" description="Helical" evidence="7">
    <location>
        <begin position="134"/>
        <end position="152"/>
    </location>
</feature>
<keyword evidence="3 7" id="KW-0812">Transmembrane</keyword>
<dbReference type="FunFam" id="1.20.1250.20:FF:000295">
    <property type="entry name" value="Unplaced genomic scaffold supercont1.7, whole genome shotgun sequence"/>
    <property type="match status" value="1"/>
</dbReference>
<sequence length="539" mass="59318">MDDKINTKDYADAASAGIGAKADAEFQPENIENSTREVVEERVTLTEADLTISLSQNVRIRHKTDRAILTILIWVYFLQILDKTVLGYSAIFGLREDTGLTGNQYSLLGSIAPIAQLAWQPFSSILIVKVPHRILMPFLVLGWGIAQSLTPLCMNFTTLLVNRFFLGLFEAGCLPLFSVITAQWYRRSEQPVRIAAWYGTNGLATIAGAALCYGLGHINSPILKAWQIIFLVTGLITVATVPVIWFRLSNNPQTARFLTPTERLQCIERLRANQSGSSTNNKISWHQVAELFLDVKTYLWVVMALANNLGAQVTNTFGPLILSGLGFDKYKTTLLNMPFGAIQYMIILAVAYAAVKVRYKSLTLVTILVPILIGLVLLYILPRTSDGKNTGPLLVGYYFLAFIFGCNTMIVSWILANTAGTTKRSAMMSLYNAASSAGNIIGPLLFDAADAPEYHPGLRSTLGVYAMLVAVVVLQAGNLVLANRAQAKRRVANGKPAVIVDHSMEREYVDMHEDGVDGLGQLAFADLTDKENDEFIYVY</sequence>
<dbReference type="Proteomes" id="UP001286456">
    <property type="component" value="Unassembled WGS sequence"/>
</dbReference>
<dbReference type="InterPro" id="IPR036259">
    <property type="entry name" value="MFS_trans_sf"/>
</dbReference>
<feature type="transmembrane region" description="Helical" evidence="7">
    <location>
        <begin position="104"/>
        <end position="122"/>
    </location>
</feature>
<reference evidence="9" key="1">
    <citation type="journal article" date="2023" name="Mol. Phylogenet. Evol.">
        <title>Genome-scale phylogeny and comparative genomics of the fungal order Sordariales.</title>
        <authorList>
            <person name="Hensen N."/>
            <person name="Bonometti L."/>
            <person name="Westerberg I."/>
            <person name="Brannstrom I.O."/>
            <person name="Guillou S."/>
            <person name="Cros-Aarteil S."/>
            <person name="Calhoun S."/>
            <person name="Haridas S."/>
            <person name="Kuo A."/>
            <person name="Mondo S."/>
            <person name="Pangilinan J."/>
            <person name="Riley R."/>
            <person name="LaButti K."/>
            <person name="Andreopoulos B."/>
            <person name="Lipzen A."/>
            <person name="Chen C."/>
            <person name="Yan M."/>
            <person name="Daum C."/>
            <person name="Ng V."/>
            <person name="Clum A."/>
            <person name="Steindorff A."/>
            <person name="Ohm R.A."/>
            <person name="Martin F."/>
            <person name="Silar P."/>
            <person name="Natvig D.O."/>
            <person name="Lalanne C."/>
            <person name="Gautier V."/>
            <person name="Ament-Velasquez S.L."/>
            <person name="Kruys A."/>
            <person name="Hutchinson M.I."/>
            <person name="Powell A.J."/>
            <person name="Barry K."/>
            <person name="Miller A.N."/>
            <person name="Grigoriev I.V."/>
            <person name="Debuchy R."/>
            <person name="Gladieux P."/>
            <person name="Hiltunen Thoren M."/>
            <person name="Johannesson H."/>
        </authorList>
    </citation>
    <scope>NUCLEOTIDE SEQUENCE</scope>
    <source>
        <strain evidence="9">SMH4131-1</strain>
    </source>
</reference>
<dbReference type="GO" id="GO:0016020">
    <property type="term" value="C:membrane"/>
    <property type="evidence" value="ECO:0007669"/>
    <property type="project" value="UniProtKB-SubCell"/>
</dbReference>
<feature type="domain" description="Major facilitator superfamily (MFS) profile" evidence="8">
    <location>
        <begin position="68"/>
        <end position="484"/>
    </location>
</feature>
<dbReference type="PANTHER" id="PTHR43791">
    <property type="entry name" value="PERMEASE-RELATED"/>
    <property type="match status" value="1"/>
</dbReference>
<proteinExistence type="inferred from homology"/>
<keyword evidence="4 7" id="KW-1133">Transmembrane helix</keyword>
<name>A0AAE0IDH8_9PEZI</name>
<evidence type="ECO:0000256" key="6">
    <source>
        <dbReference type="ARBA" id="ARBA00037968"/>
    </source>
</evidence>
<evidence type="ECO:0000259" key="8">
    <source>
        <dbReference type="PROSITE" id="PS50850"/>
    </source>
</evidence>
<dbReference type="EMBL" id="JAUEPO010000004">
    <property type="protein sequence ID" value="KAK3323125.1"/>
    <property type="molecule type" value="Genomic_DNA"/>
</dbReference>
<dbReference type="AlphaFoldDB" id="A0AAE0IDH8"/>
<comment type="caution">
    <text evidence="9">The sequence shown here is derived from an EMBL/GenBank/DDBJ whole genome shotgun (WGS) entry which is preliminary data.</text>
</comment>
<feature type="transmembrane region" description="Helical" evidence="7">
    <location>
        <begin position="334"/>
        <end position="355"/>
    </location>
</feature>
<feature type="transmembrane region" description="Helical" evidence="7">
    <location>
        <begin position="164"/>
        <end position="185"/>
    </location>
</feature>
<dbReference type="SUPFAM" id="SSF103473">
    <property type="entry name" value="MFS general substrate transporter"/>
    <property type="match status" value="1"/>
</dbReference>
<feature type="transmembrane region" description="Helical" evidence="7">
    <location>
        <begin position="462"/>
        <end position="481"/>
    </location>
</feature>
<keyword evidence="10" id="KW-1185">Reference proteome</keyword>
<organism evidence="9 10">
    <name type="scientific">Cercophora scortea</name>
    <dbReference type="NCBI Taxonomy" id="314031"/>
    <lineage>
        <taxon>Eukaryota</taxon>
        <taxon>Fungi</taxon>
        <taxon>Dikarya</taxon>
        <taxon>Ascomycota</taxon>
        <taxon>Pezizomycotina</taxon>
        <taxon>Sordariomycetes</taxon>
        <taxon>Sordariomycetidae</taxon>
        <taxon>Sordariales</taxon>
        <taxon>Lasiosphaeriaceae</taxon>
        <taxon>Cercophora</taxon>
    </lineage>
</organism>
<feature type="transmembrane region" description="Helical" evidence="7">
    <location>
        <begin position="67"/>
        <end position="92"/>
    </location>
</feature>
<protein>
    <submittedName>
        <fullName evidence="9">Major facilitator superfamily domain-containing protein</fullName>
    </submittedName>
</protein>
<feature type="transmembrane region" description="Helical" evidence="7">
    <location>
        <begin position="197"/>
        <end position="216"/>
    </location>
</feature>
<accession>A0AAE0IDH8</accession>
<evidence type="ECO:0000256" key="2">
    <source>
        <dbReference type="ARBA" id="ARBA00022448"/>
    </source>
</evidence>
<feature type="transmembrane region" description="Helical" evidence="7">
    <location>
        <begin position="228"/>
        <end position="248"/>
    </location>
</feature>
<dbReference type="PANTHER" id="PTHR43791:SF16">
    <property type="entry name" value="TRANSPORTER, PUTATIVE (AFU_ORTHOLOGUE AFUA_3G01840)-RELATED"/>
    <property type="match status" value="1"/>
</dbReference>
<evidence type="ECO:0000256" key="3">
    <source>
        <dbReference type="ARBA" id="ARBA00022692"/>
    </source>
</evidence>
<feature type="transmembrane region" description="Helical" evidence="7">
    <location>
        <begin position="394"/>
        <end position="416"/>
    </location>
</feature>